<dbReference type="InterPro" id="IPR005645">
    <property type="entry name" value="FSH-like_dom"/>
</dbReference>
<dbReference type="Gene3D" id="3.40.50.1820">
    <property type="entry name" value="alpha/beta hydrolase"/>
    <property type="match status" value="1"/>
</dbReference>
<proteinExistence type="predicted"/>
<dbReference type="GO" id="GO:0019748">
    <property type="term" value="P:secondary metabolic process"/>
    <property type="evidence" value="ECO:0007669"/>
    <property type="project" value="TreeGrafter"/>
</dbReference>
<reference evidence="3" key="1">
    <citation type="submission" date="2020-10" db="EMBL/GenBank/DDBJ databases">
        <title>High-Quality Genome Resource of Clonostachys rosea strain S41 by Oxford Nanopore Long-Read Sequencing.</title>
        <authorList>
            <person name="Wang H."/>
        </authorList>
    </citation>
    <scope>NUCLEOTIDE SEQUENCE</scope>
    <source>
        <strain evidence="3">S41</strain>
    </source>
</reference>
<dbReference type="InterPro" id="IPR029058">
    <property type="entry name" value="AB_hydrolase_fold"/>
</dbReference>
<organism evidence="3 4">
    <name type="scientific">Bionectria ochroleuca</name>
    <name type="common">Gliocladium roseum</name>
    <dbReference type="NCBI Taxonomy" id="29856"/>
    <lineage>
        <taxon>Eukaryota</taxon>
        <taxon>Fungi</taxon>
        <taxon>Dikarya</taxon>
        <taxon>Ascomycota</taxon>
        <taxon>Pezizomycotina</taxon>
        <taxon>Sordariomycetes</taxon>
        <taxon>Hypocreomycetidae</taxon>
        <taxon>Hypocreales</taxon>
        <taxon>Bionectriaceae</taxon>
        <taxon>Clonostachys</taxon>
    </lineage>
</organism>
<evidence type="ECO:0000313" key="4">
    <source>
        <dbReference type="Proteomes" id="UP000616885"/>
    </source>
</evidence>
<dbReference type="GO" id="GO:0005634">
    <property type="term" value="C:nucleus"/>
    <property type="evidence" value="ECO:0007669"/>
    <property type="project" value="TreeGrafter"/>
</dbReference>
<dbReference type="Pfam" id="PF03959">
    <property type="entry name" value="FSH1"/>
    <property type="match status" value="1"/>
</dbReference>
<evidence type="ECO:0000313" key="3">
    <source>
        <dbReference type="EMBL" id="KAF9760543.1"/>
    </source>
</evidence>
<name>A0A8H7NQH1_BIOOC</name>
<dbReference type="InterPro" id="IPR050593">
    <property type="entry name" value="LovG"/>
</dbReference>
<keyword evidence="1" id="KW-0378">Hydrolase</keyword>
<dbReference type="Proteomes" id="UP000616885">
    <property type="component" value="Unassembled WGS sequence"/>
</dbReference>
<dbReference type="AlphaFoldDB" id="A0A8H7NQH1"/>
<dbReference type="PANTHER" id="PTHR48070:SF6">
    <property type="entry name" value="ESTERASE OVCA2"/>
    <property type="match status" value="1"/>
</dbReference>
<accession>A0A8H7NQH1</accession>
<evidence type="ECO:0000256" key="1">
    <source>
        <dbReference type="ARBA" id="ARBA00022801"/>
    </source>
</evidence>
<dbReference type="GO" id="GO:0016787">
    <property type="term" value="F:hydrolase activity"/>
    <property type="evidence" value="ECO:0007669"/>
    <property type="project" value="UniProtKB-KW"/>
</dbReference>
<dbReference type="GO" id="GO:0005737">
    <property type="term" value="C:cytoplasm"/>
    <property type="evidence" value="ECO:0007669"/>
    <property type="project" value="TreeGrafter"/>
</dbReference>
<gene>
    <name evidence="3" type="ORF">IM811_002237</name>
</gene>
<dbReference type="EMBL" id="JADCTT010000001">
    <property type="protein sequence ID" value="KAF9760543.1"/>
    <property type="molecule type" value="Genomic_DNA"/>
</dbReference>
<feature type="domain" description="Serine hydrolase" evidence="2">
    <location>
        <begin position="16"/>
        <end position="193"/>
    </location>
</feature>
<protein>
    <recommendedName>
        <fullName evidence="2">Serine hydrolase domain-containing protein</fullName>
    </recommendedName>
</protein>
<dbReference type="SUPFAM" id="SSF53474">
    <property type="entry name" value="alpha/beta-Hydrolases"/>
    <property type="match status" value="1"/>
</dbReference>
<evidence type="ECO:0000259" key="2">
    <source>
        <dbReference type="Pfam" id="PF03959"/>
    </source>
</evidence>
<sequence length="218" mass="23897">MTVSMRCSPLTASTKAALRYALGDDHTYEFVQGVLKTSIHSEIQDFFPQGEEYFEYFDLSDVSSCQEAVRHLEDFIIAEGPFDGVIGFSQGAALAAAVMAQRQRKQPLEEAANPVFKCAIFISAAVVFDPISLGEGFLRALSWDVDGEVVHVPTTHIWGQKDPSPFPPILAKLCNTTTRQVYIHDGGHGIPGSHMGEALGECVRVIRRSILSAKLRTI</sequence>
<dbReference type="PANTHER" id="PTHR48070">
    <property type="entry name" value="ESTERASE OVCA2"/>
    <property type="match status" value="1"/>
</dbReference>
<comment type="caution">
    <text evidence="3">The sequence shown here is derived from an EMBL/GenBank/DDBJ whole genome shotgun (WGS) entry which is preliminary data.</text>
</comment>